<keyword evidence="3" id="KW-1185">Reference proteome</keyword>
<accession>A0AA35T033</accession>
<organism evidence="2 3">
    <name type="scientific">Geodia barretti</name>
    <name type="common">Barrett's horny sponge</name>
    <dbReference type="NCBI Taxonomy" id="519541"/>
    <lineage>
        <taxon>Eukaryota</taxon>
        <taxon>Metazoa</taxon>
        <taxon>Porifera</taxon>
        <taxon>Demospongiae</taxon>
        <taxon>Heteroscleromorpha</taxon>
        <taxon>Tetractinellida</taxon>
        <taxon>Astrophorina</taxon>
        <taxon>Geodiidae</taxon>
        <taxon>Geodia</taxon>
    </lineage>
</organism>
<name>A0AA35T033_GEOBA</name>
<evidence type="ECO:0000313" key="3">
    <source>
        <dbReference type="Proteomes" id="UP001174909"/>
    </source>
</evidence>
<reference evidence="2" key="1">
    <citation type="submission" date="2023-03" db="EMBL/GenBank/DDBJ databases">
        <authorList>
            <person name="Steffen K."/>
            <person name="Cardenas P."/>
        </authorList>
    </citation>
    <scope>NUCLEOTIDE SEQUENCE</scope>
</reference>
<dbReference type="GO" id="GO:0016491">
    <property type="term" value="F:oxidoreductase activity"/>
    <property type="evidence" value="ECO:0007669"/>
    <property type="project" value="InterPro"/>
</dbReference>
<sequence length="365" mass="41239">MTTPQNESLQAIKEYADDYDLDLSWLDTRGEWGIKAAPDPKRGMTLSSIEIGSYGEAPDTTDNMTGRPRGAAQRPDAYRIGGYGVRTKSEIWLDNAAALYEESLQRQWSSATDIPWHTIKPLPDDIERAQCQLDTFLTEVEFVAADIPARWVATTSPDYFEPRMFLLSQIMDESRHLDVFRKRALANGGGLMQRPDITTSGVVGSIDLSREFTEMSSRLHISGEGAVLTLFRMGELMSYNEAEKRIYRLAAQDESRHVAFGVMHMRYLSETEPDRREEIHCYLDEGERGLLAGNQNPAAIDTPSSEAMAILLGGGINQYDEGARKLMAIRRRQVREYVQRIRSAGFGERFDNGRADPRLLQIMWS</sequence>
<evidence type="ECO:0008006" key="4">
    <source>
        <dbReference type="Google" id="ProtNLM"/>
    </source>
</evidence>
<dbReference type="Gene3D" id="1.10.620.20">
    <property type="entry name" value="Ribonucleotide Reductase, subunit A"/>
    <property type="match status" value="1"/>
</dbReference>
<evidence type="ECO:0000256" key="1">
    <source>
        <dbReference type="SAM" id="MobiDB-lite"/>
    </source>
</evidence>
<dbReference type="SUPFAM" id="SSF47240">
    <property type="entry name" value="Ferritin-like"/>
    <property type="match status" value="1"/>
</dbReference>
<dbReference type="InterPro" id="IPR009078">
    <property type="entry name" value="Ferritin-like_SF"/>
</dbReference>
<comment type="caution">
    <text evidence="2">The sequence shown here is derived from an EMBL/GenBank/DDBJ whole genome shotgun (WGS) entry which is preliminary data.</text>
</comment>
<dbReference type="EMBL" id="CASHTH010003008">
    <property type="protein sequence ID" value="CAI8038764.1"/>
    <property type="molecule type" value="Genomic_DNA"/>
</dbReference>
<dbReference type="Proteomes" id="UP001174909">
    <property type="component" value="Unassembled WGS sequence"/>
</dbReference>
<dbReference type="InterPro" id="IPR012348">
    <property type="entry name" value="RNR-like"/>
</dbReference>
<proteinExistence type="predicted"/>
<dbReference type="AlphaFoldDB" id="A0AA35T033"/>
<feature type="region of interest" description="Disordered" evidence="1">
    <location>
        <begin position="54"/>
        <end position="73"/>
    </location>
</feature>
<evidence type="ECO:0000313" key="2">
    <source>
        <dbReference type="EMBL" id="CAI8038764.1"/>
    </source>
</evidence>
<gene>
    <name evidence="2" type="ORF">GBAR_LOCUS21611</name>
</gene>
<protein>
    <recommendedName>
        <fullName evidence="4">Ferritin-like domain-containing protein</fullName>
    </recommendedName>
</protein>